<organism evidence="2 3">
    <name type="scientific">Cylindrodendrum hubeiense</name>
    <dbReference type="NCBI Taxonomy" id="595255"/>
    <lineage>
        <taxon>Eukaryota</taxon>
        <taxon>Fungi</taxon>
        <taxon>Dikarya</taxon>
        <taxon>Ascomycota</taxon>
        <taxon>Pezizomycotina</taxon>
        <taxon>Sordariomycetes</taxon>
        <taxon>Hypocreomycetidae</taxon>
        <taxon>Hypocreales</taxon>
        <taxon>Nectriaceae</taxon>
        <taxon>Cylindrodendrum</taxon>
    </lineage>
</organism>
<dbReference type="OrthoDB" id="10627572at2759"/>
<reference evidence="2" key="1">
    <citation type="submission" date="2020-03" db="EMBL/GenBank/DDBJ databases">
        <title>Draft Genome Sequence of Cylindrodendrum hubeiense.</title>
        <authorList>
            <person name="Buettner E."/>
            <person name="Kellner H."/>
        </authorList>
    </citation>
    <scope>NUCLEOTIDE SEQUENCE</scope>
    <source>
        <strain evidence="2">IHI 201604</strain>
    </source>
</reference>
<feature type="compositionally biased region" description="Basic residues" evidence="1">
    <location>
        <begin position="312"/>
        <end position="328"/>
    </location>
</feature>
<protein>
    <submittedName>
        <fullName evidence="2">Uncharacterized protein</fullName>
    </submittedName>
</protein>
<feature type="compositionally biased region" description="Acidic residues" evidence="1">
    <location>
        <begin position="376"/>
        <end position="386"/>
    </location>
</feature>
<feature type="compositionally biased region" description="Basic and acidic residues" evidence="1">
    <location>
        <begin position="190"/>
        <end position="209"/>
    </location>
</feature>
<feature type="compositionally biased region" description="Basic and acidic residues" evidence="1">
    <location>
        <begin position="108"/>
        <end position="119"/>
    </location>
</feature>
<keyword evidence="3" id="KW-1185">Reference proteome</keyword>
<feature type="region of interest" description="Disordered" evidence="1">
    <location>
        <begin position="1"/>
        <end position="269"/>
    </location>
</feature>
<feature type="compositionally biased region" description="Polar residues" evidence="1">
    <location>
        <begin position="394"/>
        <end position="408"/>
    </location>
</feature>
<feature type="region of interest" description="Disordered" evidence="1">
    <location>
        <begin position="289"/>
        <end position="477"/>
    </location>
</feature>
<accession>A0A9P5LJN7</accession>
<feature type="compositionally biased region" description="Low complexity" evidence="1">
    <location>
        <begin position="11"/>
        <end position="20"/>
    </location>
</feature>
<feature type="compositionally biased region" description="Low complexity" evidence="1">
    <location>
        <begin position="215"/>
        <end position="228"/>
    </location>
</feature>
<comment type="caution">
    <text evidence="2">The sequence shown here is derived from an EMBL/GenBank/DDBJ whole genome shotgun (WGS) entry which is preliminary data.</text>
</comment>
<dbReference type="EMBL" id="JAANBB010000047">
    <property type="protein sequence ID" value="KAF7553312.1"/>
    <property type="molecule type" value="Genomic_DNA"/>
</dbReference>
<gene>
    <name evidence="2" type="ORF">G7Z17_g3731</name>
</gene>
<feature type="compositionally biased region" description="Basic and acidic residues" evidence="1">
    <location>
        <begin position="297"/>
        <end position="306"/>
    </location>
</feature>
<evidence type="ECO:0000256" key="1">
    <source>
        <dbReference type="SAM" id="MobiDB-lite"/>
    </source>
</evidence>
<name>A0A9P5LJN7_9HYPO</name>
<proteinExistence type="predicted"/>
<feature type="compositionally biased region" description="Polar residues" evidence="1">
    <location>
        <begin position="59"/>
        <end position="104"/>
    </location>
</feature>
<sequence>MPQRKISEMFAASQASSPRRSQPDLPSNNKKPGRHGNHVNASSQDADDTLSSAKRCPTRKQSQGSGQATAKSPQNTQNTPSAASFLSIPSTPLSEPASSQSRSQKIAGRAEDKVPETPQRRAASGGPSQRTPNKPIATKPGTSPYTPIELSSGDESSECVIQSVQPAPNKKRKRKTASTPKVTPTKRAKAKETTTETPRRDSVKQETTSRKKPVASKPTTPKTAGKKPAPQEPVAQKSRATSSTSSITGANLSNGSSGFTVSNTASPAPQSALPAIKKKYLKGIKYQLASSTPAASKEPDSDHIIEKAQATPKRRRQSPAKKPPCKKIRLGDSNAPVPVVDSKPAEADSDCEFVKVIRTPKKQASVASPIIHIESDTDSEYSEEENNTVKKALANQNKTAPVKSNSAKPNPAKPDTIKPNPVKPDPAKPDYTKTPSRDSTSDTPLINPAPGLLPPCLVASAGNAEGGNTGATVAPTA</sequence>
<dbReference type="Proteomes" id="UP000722485">
    <property type="component" value="Unassembled WGS sequence"/>
</dbReference>
<evidence type="ECO:0000313" key="2">
    <source>
        <dbReference type="EMBL" id="KAF7553312.1"/>
    </source>
</evidence>
<dbReference type="AlphaFoldDB" id="A0A9P5LJN7"/>
<feature type="compositionally biased region" description="Polar residues" evidence="1">
    <location>
        <begin position="39"/>
        <end position="52"/>
    </location>
</feature>
<evidence type="ECO:0000313" key="3">
    <source>
        <dbReference type="Proteomes" id="UP000722485"/>
    </source>
</evidence>
<feature type="compositionally biased region" description="Polar residues" evidence="1">
    <location>
        <begin position="238"/>
        <end position="269"/>
    </location>
</feature>
<feature type="compositionally biased region" description="Basic and acidic residues" evidence="1">
    <location>
        <begin position="425"/>
        <end position="440"/>
    </location>
</feature>